<dbReference type="Gene3D" id="1.25.40.20">
    <property type="entry name" value="Ankyrin repeat-containing domain"/>
    <property type="match status" value="1"/>
</dbReference>
<name>A0A8C5SDC0_LATLA</name>
<dbReference type="PROSITE" id="PS50297">
    <property type="entry name" value="ANK_REP_REGION"/>
    <property type="match status" value="1"/>
</dbReference>
<evidence type="ECO:0000256" key="2">
    <source>
        <dbReference type="ARBA" id="ARBA00023043"/>
    </source>
</evidence>
<keyword evidence="2 3" id="KW-0040">ANK repeat</keyword>
<dbReference type="PROSITE" id="PS50088">
    <property type="entry name" value="ANK_REPEAT"/>
    <property type="match status" value="1"/>
</dbReference>
<feature type="region of interest" description="Disordered" evidence="4">
    <location>
        <begin position="248"/>
        <end position="267"/>
    </location>
</feature>
<dbReference type="GeneTree" id="ENSGT00940000155116"/>
<sequence length="450" mass="47729">TCGSASASSHTAPLPLCLDSPSARGPPGSPSPTDLVPLLPSPRACPACHERTGQADLNNVTPLLVAAYKGHVDVMELLLEAGVKVNQADSRGCTPLLAASSMGHPAAQLLRKGTEENLSDSEGRPLLYLLMLEDHVEMLPLSYGADVDALDKEGHLALHQSSWQGHGSTAHLLLARGAQPNHSCSQGATTQGVAMQEGWADVVKVLLQHRASPDVWDKAGHTPRWLASKRGKQAMLKLMEGYRARPGLASPQLGSSSSSTNSPVPQGRWWGKSPALWLGSTNESQASQGSSATISTFPSLARHLGPGWLSAHGLSIKLVQHTVPACAQPLCTKEPLLWFQTVALLAQCSGFHASQIFSAPLWPGANSVADWPGGEGLSSRREGSCPTTPQPLAAMKGSCPRTEFSWMTSTISFGNMLKYCGGREAPGTEVPLLQWVESKPDRSLLCPWPL</sequence>
<keyword evidence="6" id="KW-1185">Reference proteome</keyword>
<dbReference type="Pfam" id="PF12796">
    <property type="entry name" value="Ank_2"/>
    <property type="match status" value="1"/>
</dbReference>
<accession>A0A8C5SDC0</accession>
<reference evidence="5" key="2">
    <citation type="submission" date="2025-09" db="UniProtKB">
        <authorList>
            <consortium name="Ensembl"/>
        </authorList>
    </citation>
    <scope>IDENTIFICATION</scope>
</reference>
<feature type="region of interest" description="Disordered" evidence="4">
    <location>
        <begin position="1"/>
        <end position="35"/>
    </location>
</feature>
<keyword evidence="1" id="KW-0677">Repeat</keyword>
<evidence type="ECO:0000313" key="5">
    <source>
        <dbReference type="Ensembl" id="ENSLLTP00000015974.1"/>
    </source>
</evidence>
<dbReference type="AlphaFoldDB" id="A0A8C5SDC0"/>
<dbReference type="SMART" id="SM00248">
    <property type="entry name" value="ANK"/>
    <property type="match status" value="4"/>
</dbReference>
<evidence type="ECO:0000256" key="1">
    <source>
        <dbReference type="ARBA" id="ARBA00022737"/>
    </source>
</evidence>
<proteinExistence type="predicted"/>
<reference evidence="5" key="1">
    <citation type="submission" date="2025-08" db="UniProtKB">
        <authorList>
            <consortium name="Ensembl"/>
        </authorList>
    </citation>
    <scope>IDENTIFICATION</scope>
</reference>
<dbReference type="PANTHER" id="PTHR24166:SF48">
    <property type="entry name" value="PROTEIN VAPYRIN"/>
    <property type="match status" value="1"/>
</dbReference>
<evidence type="ECO:0000313" key="6">
    <source>
        <dbReference type="Proteomes" id="UP000694406"/>
    </source>
</evidence>
<dbReference type="InterPro" id="IPR050889">
    <property type="entry name" value="Dendritic_Spine_Reg/Scaffold"/>
</dbReference>
<dbReference type="InterPro" id="IPR036770">
    <property type="entry name" value="Ankyrin_rpt-contain_sf"/>
</dbReference>
<dbReference type="PANTHER" id="PTHR24166">
    <property type="entry name" value="ROLLING PEBBLES, ISOFORM B"/>
    <property type="match status" value="1"/>
</dbReference>
<dbReference type="InterPro" id="IPR002110">
    <property type="entry name" value="Ankyrin_rpt"/>
</dbReference>
<evidence type="ECO:0000256" key="4">
    <source>
        <dbReference type="SAM" id="MobiDB-lite"/>
    </source>
</evidence>
<dbReference type="Ensembl" id="ENSLLTT00000016587.1">
    <property type="protein sequence ID" value="ENSLLTP00000015974.1"/>
    <property type="gene ID" value="ENSLLTG00000012203.1"/>
</dbReference>
<evidence type="ECO:0000256" key="3">
    <source>
        <dbReference type="PROSITE-ProRule" id="PRU00023"/>
    </source>
</evidence>
<feature type="repeat" description="ANK" evidence="3">
    <location>
        <begin position="58"/>
        <end position="90"/>
    </location>
</feature>
<feature type="compositionally biased region" description="Polar residues" evidence="4">
    <location>
        <begin position="1"/>
        <end position="11"/>
    </location>
</feature>
<dbReference type="Proteomes" id="UP000694406">
    <property type="component" value="Unplaced"/>
</dbReference>
<dbReference type="SUPFAM" id="SSF48403">
    <property type="entry name" value="Ankyrin repeat"/>
    <property type="match status" value="1"/>
</dbReference>
<protein>
    <submittedName>
        <fullName evidence="5">Uncharacterized protein</fullName>
    </submittedName>
</protein>
<organism evidence="5 6">
    <name type="scientific">Laticauda laticaudata</name>
    <name type="common">Blue-ringed sea krait</name>
    <name type="synonym">Blue-lipped sea krait</name>
    <dbReference type="NCBI Taxonomy" id="8630"/>
    <lineage>
        <taxon>Eukaryota</taxon>
        <taxon>Metazoa</taxon>
        <taxon>Chordata</taxon>
        <taxon>Craniata</taxon>
        <taxon>Vertebrata</taxon>
        <taxon>Euteleostomi</taxon>
        <taxon>Lepidosauria</taxon>
        <taxon>Squamata</taxon>
        <taxon>Bifurcata</taxon>
        <taxon>Unidentata</taxon>
        <taxon>Episquamata</taxon>
        <taxon>Toxicofera</taxon>
        <taxon>Serpentes</taxon>
        <taxon>Colubroidea</taxon>
        <taxon>Elapidae</taxon>
        <taxon>Laticaudinae</taxon>
        <taxon>Laticauda</taxon>
    </lineage>
</organism>